<evidence type="ECO:0000313" key="1">
    <source>
        <dbReference type="EMBL" id="VDP89564.1"/>
    </source>
</evidence>
<dbReference type="EMBL" id="UZAN01052580">
    <property type="protein sequence ID" value="VDP89564.1"/>
    <property type="molecule type" value="Genomic_DNA"/>
</dbReference>
<sequence length="161" mass="17556">MHAGFSNARIHVHSLHSSRSVAWLADEAYRRRQILTGQRSATAVRRTDCNGADMVRLSTRDGALLLHTDRLHSVLPALGQSPGSVIELLAELLQSDSGATTCTLQAPLPRVTEFGSSSMAPTGRSATIPLASALGERNRRNLLFICFCFFQFACLLRCTQC</sequence>
<evidence type="ECO:0000313" key="2">
    <source>
        <dbReference type="Proteomes" id="UP000272942"/>
    </source>
</evidence>
<dbReference type="AlphaFoldDB" id="A0A183AZA6"/>
<dbReference type="OrthoDB" id="10620653at2759"/>
<keyword evidence="2" id="KW-1185">Reference proteome</keyword>
<protein>
    <submittedName>
        <fullName evidence="1 3">Uncharacterized protein</fullName>
    </submittedName>
</protein>
<organism evidence="3">
    <name type="scientific">Echinostoma caproni</name>
    <dbReference type="NCBI Taxonomy" id="27848"/>
    <lineage>
        <taxon>Eukaryota</taxon>
        <taxon>Metazoa</taxon>
        <taxon>Spiralia</taxon>
        <taxon>Lophotrochozoa</taxon>
        <taxon>Platyhelminthes</taxon>
        <taxon>Trematoda</taxon>
        <taxon>Digenea</taxon>
        <taxon>Plagiorchiida</taxon>
        <taxon>Echinostomata</taxon>
        <taxon>Echinostomatoidea</taxon>
        <taxon>Echinostomatidae</taxon>
        <taxon>Echinostoma</taxon>
    </lineage>
</organism>
<reference evidence="3" key="1">
    <citation type="submission" date="2016-06" db="UniProtKB">
        <authorList>
            <consortium name="WormBaseParasite"/>
        </authorList>
    </citation>
    <scope>IDENTIFICATION</scope>
</reference>
<gene>
    <name evidence="1" type="ORF">ECPE_LOCUS12292</name>
</gene>
<proteinExistence type="predicted"/>
<accession>A0A183AZA6</accession>
<reference evidence="1 2" key="2">
    <citation type="submission" date="2018-11" db="EMBL/GenBank/DDBJ databases">
        <authorList>
            <consortium name="Pathogen Informatics"/>
        </authorList>
    </citation>
    <scope>NUCLEOTIDE SEQUENCE [LARGE SCALE GENOMIC DNA]</scope>
    <source>
        <strain evidence="1 2">Egypt</strain>
    </source>
</reference>
<dbReference type="Proteomes" id="UP000272942">
    <property type="component" value="Unassembled WGS sequence"/>
</dbReference>
<dbReference type="WBParaSite" id="ECPE_0001232701-mRNA-1">
    <property type="protein sequence ID" value="ECPE_0001232701-mRNA-1"/>
    <property type="gene ID" value="ECPE_0001232701"/>
</dbReference>
<evidence type="ECO:0000313" key="3">
    <source>
        <dbReference type="WBParaSite" id="ECPE_0001232701-mRNA-1"/>
    </source>
</evidence>
<name>A0A183AZA6_9TREM</name>